<protein>
    <submittedName>
        <fullName evidence="1">Uncharacterized protein</fullName>
    </submittedName>
</protein>
<keyword evidence="2" id="KW-1185">Reference proteome</keyword>
<dbReference type="EMBL" id="JAIWYP010000009">
    <property type="protein sequence ID" value="KAH3770172.1"/>
    <property type="molecule type" value="Genomic_DNA"/>
</dbReference>
<gene>
    <name evidence="1" type="ORF">DPMN_171455</name>
</gene>
<comment type="caution">
    <text evidence="1">The sequence shown here is derived from an EMBL/GenBank/DDBJ whole genome shotgun (WGS) entry which is preliminary data.</text>
</comment>
<evidence type="ECO:0000313" key="2">
    <source>
        <dbReference type="Proteomes" id="UP000828390"/>
    </source>
</evidence>
<organism evidence="1 2">
    <name type="scientific">Dreissena polymorpha</name>
    <name type="common">Zebra mussel</name>
    <name type="synonym">Mytilus polymorpha</name>
    <dbReference type="NCBI Taxonomy" id="45954"/>
    <lineage>
        <taxon>Eukaryota</taxon>
        <taxon>Metazoa</taxon>
        <taxon>Spiralia</taxon>
        <taxon>Lophotrochozoa</taxon>
        <taxon>Mollusca</taxon>
        <taxon>Bivalvia</taxon>
        <taxon>Autobranchia</taxon>
        <taxon>Heteroconchia</taxon>
        <taxon>Euheterodonta</taxon>
        <taxon>Imparidentia</taxon>
        <taxon>Neoheterodontei</taxon>
        <taxon>Myida</taxon>
        <taxon>Dreissenoidea</taxon>
        <taxon>Dreissenidae</taxon>
        <taxon>Dreissena</taxon>
    </lineage>
</organism>
<sequence>MYYLNCVKSVLQLDNKDAHFDRLTRYEFYRLSESDTDLLIRLCLAFSPNVLINKCIFNSDALCGDRGNVFYDLETVRNNLLVAGSVMVAGRTRRVTKIMTYKRSWMVNNYVTPLQTLLTLQQLKRTTRSLYWQ</sequence>
<evidence type="ECO:0000313" key="1">
    <source>
        <dbReference type="EMBL" id="KAH3770172.1"/>
    </source>
</evidence>
<proteinExistence type="predicted"/>
<dbReference type="Proteomes" id="UP000828390">
    <property type="component" value="Unassembled WGS sequence"/>
</dbReference>
<reference evidence="1" key="1">
    <citation type="journal article" date="2019" name="bioRxiv">
        <title>The Genome of the Zebra Mussel, Dreissena polymorpha: A Resource for Invasive Species Research.</title>
        <authorList>
            <person name="McCartney M.A."/>
            <person name="Auch B."/>
            <person name="Kono T."/>
            <person name="Mallez S."/>
            <person name="Zhang Y."/>
            <person name="Obille A."/>
            <person name="Becker A."/>
            <person name="Abrahante J.E."/>
            <person name="Garbe J."/>
            <person name="Badalamenti J.P."/>
            <person name="Herman A."/>
            <person name="Mangelson H."/>
            <person name="Liachko I."/>
            <person name="Sullivan S."/>
            <person name="Sone E.D."/>
            <person name="Koren S."/>
            <person name="Silverstein K.A.T."/>
            <person name="Beckman K.B."/>
            <person name="Gohl D.M."/>
        </authorList>
    </citation>
    <scope>NUCLEOTIDE SEQUENCE</scope>
    <source>
        <strain evidence="1">Duluth1</strain>
        <tissue evidence="1">Whole animal</tissue>
    </source>
</reference>
<reference evidence="1" key="2">
    <citation type="submission" date="2020-11" db="EMBL/GenBank/DDBJ databases">
        <authorList>
            <person name="McCartney M.A."/>
            <person name="Auch B."/>
            <person name="Kono T."/>
            <person name="Mallez S."/>
            <person name="Becker A."/>
            <person name="Gohl D.M."/>
            <person name="Silverstein K.A.T."/>
            <person name="Koren S."/>
            <person name="Bechman K.B."/>
            <person name="Herman A."/>
            <person name="Abrahante J.E."/>
            <person name="Garbe J."/>
        </authorList>
    </citation>
    <scope>NUCLEOTIDE SEQUENCE</scope>
    <source>
        <strain evidence="1">Duluth1</strain>
        <tissue evidence="1">Whole animal</tissue>
    </source>
</reference>
<accession>A0A9D4DY15</accession>
<name>A0A9D4DY15_DREPO</name>
<dbReference type="AlphaFoldDB" id="A0A9D4DY15"/>